<sequence length="106" mass="11460">LQKTSTRPSWLKSRIMGGAGHLSNAQSAELVRAIAPRRRVVLLHLSQECNRPEVALRTHDAKLREVVVSAQDEPTGWIDIEASGEPCAKPTVTLAAAKQHALFGSA</sequence>
<protein>
    <recommendedName>
        <fullName evidence="2">Metallo-beta-lactamase domain-containing protein</fullName>
    </recommendedName>
</protein>
<dbReference type="EMBL" id="UOGK01000416">
    <property type="protein sequence ID" value="VAX40606.1"/>
    <property type="molecule type" value="Genomic_DNA"/>
</dbReference>
<accession>A0A3B1DCQ2</accession>
<organism evidence="1">
    <name type="scientific">hydrothermal vent metagenome</name>
    <dbReference type="NCBI Taxonomy" id="652676"/>
    <lineage>
        <taxon>unclassified sequences</taxon>
        <taxon>metagenomes</taxon>
        <taxon>ecological metagenomes</taxon>
    </lineage>
</organism>
<gene>
    <name evidence="1" type="ORF">MNBD_PLANCTO03-1430</name>
</gene>
<reference evidence="1" key="1">
    <citation type="submission" date="2018-06" db="EMBL/GenBank/DDBJ databases">
        <authorList>
            <person name="Zhirakovskaya E."/>
        </authorList>
    </citation>
    <scope>NUCLEOTIDE SEQUENCE</scope>
</reference>
<feature type="non-terminal residue" evidence="1">
    <location>
        <position position="1"/>
    </location>
</feature>
<name>A0A3B1DCQ2_9ZZZZ</name>
<dbReference type="AlphaFoldDB" id="A0A3B1DCQ2"/>
<evidence type="ECO:0008006" key="2">
    <source>
        <dbReference type="Google" id="ProtNLM"/>
    </source>
</evidence>
<evidence type="ECO:0000313" key="1">
    <source>
        <dbReference type="EMBL" id="VAX40606.1"/>
    </source>
</evidence>
<dbReference type="PANTHER" id="PTHR47619:SF1">
    <property type="entry name" value="EXODEOXYRIBONUCLEASE WALJ"/>
    <property type="match status" value="1"/>
</dbReference>
<dbReference type="PANTHER" id="PTHR47619">
    <property type="entry name" value="METALLO-HYDROLASE YYCJ-RELATED"/>
    <property type="match status" value="1"/>
</dbReference>
<dbReference type="InterPro" id="IPR052533">
    <property type="entry name" value="WalJ/YycJ-like"/>
</dbReference>
<proteinExistence type="predicted"/>